<evidence type="ECO:0008006" key="3">
    <source>
        <dbReference type="Google" id="ProtNLM"/>
    </source>
</evidence>
<name>A0ABS0XHA0_9ACTN</name>
<proteinExistence type="predicted"/>
<comment type="caution">
    <text evidence="1">The sequence shown here is derived from an EMBL/GenBank/DDBJ whole genome shotgun (WGS) entry which is preliminary data.</text>
</comment>
<dbReference type="EMBL" id="JAEKOZ010000035">
    <property type="protein sequence ID" value="MBJ3812269.1"/>
    <property type="molecule type" value="Genomic_DNA"/>
</dbReference>
<keyword evidence="2" id="KW-1185">Reference proteome</keyword>
<sequence>MADWLARAHPVPRQAVSEWSNHGVALLPLGRRFDAIRVPSERVHAAVGSDVPETVAAALAEWLHGPVIRDLRSGPSPYYVLVAPDSRWQGDEERLGTGSHLGVPRPGRVSMLACWVVLPPFPGSLCATARLRALLDIAEPLPLRTVQP</sequence>
<accession>A0ABS0XHA0</accession>
<dbReference type="Proteomes" id="UP000634780">
    <property type="component" value="Unassembled WGS sequence"/>
</dbReference>
<protein>
    <recommendedName>
        <fullName evidence="3">DNA primase/polymerase bifunctional N-terminal domain-containing protein</fullName>
    </recommendedName>
</protein>
<evidence type="ECO:0000313" key="2">
    <source>
        <dbReference type="Proteomes" id="UP000634780"/>
    </source>
</evidence>
<organism evidence="1 2">
    <name type="scientific">Streptomyces flavofungini</name>
    <dbReference type="NCBI Taxonomy" id="68200"/>
    <lineage>
        <taxon>Bacteria</taxon>
        <taxon>Bacillati</taxon>
        <taxon>Actinomycetota</taxon>
        <taxon>Actinomycetes</taxon>
        <taxon>Kitasatosporales</taxon>
        <taxon>Streptomycetaceae</taxon>
        <taxon>Streptomyces</taxon>
    </lineage>
</organism>
<reference evidence="1 2" key="1">
    <citation type="submission" date="2020-12" db="EMBL/GenBank/DDBJ databases">
        <title>Streptomyces typhae sp. nov., a novel endophytic actinomycete isolated from the root of cattail pollen (Typha angustifolia L.).</title>
        <authorList>
            <person name="Peng C."/>
            <person name="Liu C."/>
        </authorList>
    </citation>
    <scope>NUCLEOTIDE SEQUENCE [LARGE SCALE GENOMIC DNA]</scope>
    <source>
        <strain evidence="1 2">JCM 4753</strain>
    </source>
</reference>
<gene>
    <name evidence="1" type="ORF">JGB26_35175</name>
</gene>
<evidence type="ECO:0000313" key="1">
    <source>
        <dbReference type="EMBL" id="MBJ3812269.1"/>
    </source>
</evidence>